<comment type="similarity">
    <text evidence="2">Belongs to the calycin superfamily. Lipocalin family.</text>
</comment>
<evidence type="ECO:0000313" key="8">
    <source>
        <dbReference type="RefSeq" id="XP_012884802.1"/>
    </source>
</evidence>
<evidence type="ECO:0000256" key="2">
    <source>
        <dbReference type="ARBA" id="ARBA00006889"/>
    </source>
</evidence>
<dbReference type="InParanoid" id="A0A1S3G9V0"/>
<dbReference type="InterPro" id="IPR012674">
    <property type="entry name" value="Calycin"/>
</dbReference>
<feature type="chain" id="PRO_5010380241" evidence="5">
    <location>
        <begin position="20"/>
        <end position="229"/>
    </location>
</feature>
<feature type="region of interest" description="Disordered" evidence="4">
    <location>
        <begin position="207"/>
        <end position="229"/>
    </location>
</feature>
<reference evidence="8" key="1">
    <citation type="submission" date="2025-08" db="UniProtKB">
        <authorList>
            <consortium name="RefSeq"/>
        </authorList>
    </citation>
    <scope>IDENTIFICATION</scope>
    <source>
        <tissue evidence="8">Kidney</tissue>
    </source>
</reference>
<dbReference type="GO" id="GO:0005615">
    <property type="term" value="C:extracellular space"/>
    <property type="evidence" value="ECO:0007669"/>
    <property type="project" value="TreeGrafter"/>
</dbReference>
<gene>
    <name evidence="8" type="primary">Lcn12</name>
</gene>
<protein>
    <submittedName>
        <fullName evidence="8">Epididymal-specific lipocalin-12</fullName>
    </submittedName>
</protein>
<dbReference type="STRING" id="10020.ENSDORP00000021253"/>
<dbReference type="FunCoup" id="A0A1S3G9V0">
    <property type="interactions" value="108"/>
</dbReference>
<dbReference type="KEGG" id="dord:105995581"/>
<dbReference type="PRINTS" id="PR01254">
    <property type="entry name" value="PGNDSYNTHASE"/>
</dbReference>
<dbReference type="CTD" id="286256"/>
<evidence type="ECO:0000256" key="1">
    <source>
        <dbReference type="ARBA" id="ARBA00004613"/>
    </source>
</evidence>
<name>A0A1S3G9V0_DIPOR</name>
<dbReference type="PANTHER" id="PTHR11430:SF12">
    <property type="entry name" value="EPIDIDYMAL-SPECIFIC LIPOCALIN-12"/>
    <property type="match status" value="1"/>
</dbReference>
<dbReference type="GeneID" id="105995581"/>
<dbReference type="Gene3D" id="2.40.128.20">
    <property type="match status" value="1"/>
</dbReference>
<evidence type="ECO:0000259" key="6">
    <source>
        <dbReference type="Pfam" id="PF00061"/>
    </source>
</evidence>
<dbReference type="AlphaFoldDB" id="A0A1S3G9V0"/>
<evidence type="ECO:0000256" key="3">
    <source>
        <dbReference type="ARBA" id="ARBA00022525"/>
    </source>
</evidence>
<feature type="signal peptide" evidence="5">
    <location>
        <begin position="1"/>
        <end position="19"/>
    </location>
</feature>
<comment type="subcellular location">
    <subcellularLocation>
        <location evidence="1">Secreted</location>
    </subcellularLocation>
</comment>
<keyword evidence="3" id="KW-0964">Secreted</keyword>
<dbReference type="RefSeq" id="XP_012884802.1">
    <property type="nucleotide sequence ID" value="XM_013029348.1"/>
</dbReference>
<accession>A0A1S3G9V0</accession>
<keyword evidence="5" id="KW-0732">Signal</keyword>
<dbReference type="OrthoDB" id="9664333at2759"/>
<feature type="domain" description="Lipocalin/cytosolic fatty-acid binding" evidence="6">
    <location>
        <begin position="40"/>
        <end position="150"/>
    </location>
</feature>
<dbReference type="SUPFAM" id="SSF50814">
    <property type="entry name" value="Lipocalins"/>
    <property type="match status" value="1"/>
</dbReference>
<dbReference type="InterPro" id="IPR002345">
    <property type="entry name" value="Lipocalin"/>
</dbReference>
<organism evidence="7 8">
    <name type="scientific">Dipodomys ordii</name>
    <name type="common">Ord's kangaroo rat</name>
    <dbReference type="NCBI Taxonomy" id="10020"/>
    <lineage>
        <taxon>Eukaryota</taxon>
        <taxon>Metazoa</taxon>
        <taxon>Chordata</taxon>
        <taxon>Craniata</taxon>
        <taxon>Vertebrata</taxon>
        <taxon>Euteleostomi</taxon>
        <taxon>Mammalia</taxon>
        <taxon>Eutheria</taxon>
        <taxon>Euarchontoglires</taxon>
        <taxon>Glires</taxon>
        <taxon>Rodentia</taxon>
        <taxon>Castorimorpha</taxon>
        <taxon>Heteromyidae</taxon>
        <taxon>Dipodomyinae</taxon>
        <taxon>Dipodomys</taxon>
    </lineage>
</organism>
<evidence type="ECO:0000313" key="7">
    <source>
        <dbReference type="Proteomes" id="UP000081671"/>
    </source>
</evidence>
<dbReference type="GO" id="GO:0036094">
    <property type="term" value="F:small molecule binding"/>
    <property type="evidence" value="ECO:0007669"/>
    <property type="project" value="InterPro"/>
</dbReference>
<proteinExistence type="inferred from homology"/>
<sequence>MSPRAALWLLLVLPTAVHGQTPSPLPTFTPMKSFHHDQFQGEWFVLGLAGNNYRKKDKALLKPYITTIVADDKGQLQVSSAMKRGKRCDTWSYVMVPAEQPGQFTVEHKGSTADQEAMRVIDTDYTKFALMLSLRRTGSRTIIRVSLLDSKMVSTREKLHRSVLVDTWVMEEVSGFGLAFLPLGVHTASSISTEGAGAWDQARSVSYPVHNPEGPGRAAMQDARSGQDH</sequence>
<dbReference type="InterPro" id="IPR000566">
    <property type="entry name" value="Lipocln_cytosolic_FA-bd_dom"/>
</dbReference>
<dbReference type="PANTHER" id="PTHR11430">
    <property type="entry name" value="LIPOCALIN"/>
    <property type="match status" value="1"/>
</dbReference>
<evidence type="ECO:0000256" key="5">
    <source>
        <dbReference type="SAM" id="SignalP"/>
    </source>
</evidence>
<evidence type="ECO:0000256" key="4">
    <source>
        <dbReference type="SAM" id="MobiDB-lite"/>
    </source>
</evidence>
<keyword evidence="7" id="KW-1185">Reference proteome</keyword>
<dbReference type="Proteomes" id="UP000081671">
    <property type="component" value="Unplaced"/>
</dbReference>
<dbReference type="Pfam" id="PF00061">
    <property type="entry name" value="Lipocalin"/>
    <property type="match status" value="1"/>
</dbReference>